<proteinExistence type="predicted"/>
<gene>
    <name evidence="2" type="ORF">ADEAN_000490400</name>
</gene>
<keyword evidence="1" id="KW-0472">Membrane</keyword>
<evidence type="ECO:0000313" key="2">
    <source>
        <dbReference type="EMBL" id="CAD2217426.1"/>
    </source>
</evidence>
<feature type="transmembrane region" description="Helical" evidence="1">
    <location>
        <begin position="157"/>
        <end position="183"/>
    </location>
</feature>
<keyword evidence="3" id="KW-1185">Reference proteome</keyword>
<dbReference type="EMBL" id="LR877152">
    <property type="protein sequence ID" value="CAD2217426.1"/>
    <property type="molecule type" value="Genomic_DNA"/>
</dbReference>
<protein>
    <submittedName>
        <fullName evidence="2">Uncharacterized protein</fullName>
    </submittedName>
</protein>
<keyword evidence="1" id="KW-1133">Transmembrane helix</keyword>
<reference evidence="2 3" key="1">
    <citation type="submission" date="2020-08" db="EMBL/GenBank/DDBJ databases">
        <authorList>
            <person name="Newling K."/>
            <person name="Davey J."/>
            <person name="Forrester S."/>
        </authorList>
    </citation>
    <scope>NUCLEOTIDE SEQUENCE [LARGE SCALE GENOMIC DNA]</scope>
    <source>
        <strain evidence="3">Crithidia deanei Carvalho (ATCC PRA-265)</strain>
    </source>
</reference>
<organism evidence="2 3">
    <name type="scientific">Angomonas deanei</name>
    <dbReference type="NCBI Taxonomy" id="59799"/>
    <lineage>
        <taxon>Eukaryota</taxon>
        <taxon>Discoba</taxon>
        <taxon>Euglenozoa</taxon>
        <taxon>Kinetoplastea</taxon>
        <taxon>Metakinetoplastina</taxon>
        <taxon>Trypanosomatida</taxon>
        <taxon>Trypanosomatidae</taxon>
        <taxon>Strigomonadinae</taxon>
        <taxon>Angomonas</taxon>
    </lineage>
</organism>
<dbReference type="Proteomes" id="UP000515908">
    <property type="component" value="Chromosome 08"/>
</dbReference>
<dbReference type="AlphaFoldDB" id="A0A7G2CC85"/>
<sequence length="442" mass="50801">MNTFREVFRSSFPKHLRFDKASQILFAECYLLSKQYKNKKYIPKSSVEELLSRYEPLPGAPFLQLPIIRQLCLVRPINSVRVYRGSKSWLYNRSVETEYNKIKTWLAAQAPPTNSKSLSKAASAKLGSVIEREKFEKEVMGNFKVATFYQRGMRLGIAVVLFLLILIYFSVNVSHLVYLWFYYYRRYTTEEVKAYFKNLSAEHVSSEIPSGYEHLLPSPSVRYVDEKGKTAYCVNVVELADPTKNVNVVAIPCPLVGTKSFYEQIGKILRVSDSVLLEGVTFNKIDKIIPAYIFPLKDDTFPSIAAHHRYLNVIGRDGEPPKLYPAGVESGWRARTQQMLLPFELRCVYLPTFLTATRAEARVGWGRLKEVIELETIQAEELKREGDGSARIVAVPWTAQHVVNLEASLIKAGFKVSRVFTIHWLEEDHMGEHFCSYYNYKK</sequence>
<dbReference type="VEuPathDB" id="TriTrypDB:ADEAN_000490400"/>
<name>A0A7G2CC85_9TRYP</name>
<dbReference type="OrthoDB" id="275850at2759"/>
<evidence type="ECO:0000256" key="1">
    <source>
        <dbReference type="SAM" id="Phobius"/>
    </source>
</evidence>
<evidence type="ECO:0000313" key="3">
    <source>
        <dbReference type="Proteomes" id="UP000515908"/>
    </source>
</evidence>
<keyword evidence="1" id="KW-0812">Transmembrane</keyword>
<accession>A0A7G2CC85</accession>